<dbReference type="Proteomes" id="UP000198287">
    <property type="component" value="Unassembled WGS sequence"/>
</dbReference>
<protein>
    <submittedName>
        <fullName evidence="6">UDP-glucuronosyltransferase 1-1</fullName>
    </submittedName>
</protein>
<dbReference type="CDD" id="cd03784">
    <property type="entry name" value="GT1_Gtf-like"/>
    <property type="match status" value="1"/>
</dbReference>
<evidence type="ECO:0000256" key="2">
    <source>
        <dbReference type="ARBA" id="ARBA00022676"/>
    </source>
</evidence>
<dbReference type="InterPro" id="IPR035595">
    <property type="entry name" value="UDP_glycos_trans_CS"/>
</dbReference>
<evidence type="ECO:0000256" key="5">
    <source>
        <dbReference type="SAM" id="Phobius"/>
    </source>
</evidence>
<evidence type="ECO:0000256" key="4">
    <source>
        <dbReference type="RuleBase" id="RU003718"/>
    </source>
</evidence>
<keyword evidence="3 4" id="KW-0808">Transferase</keyword>
<evidence type="ECO:0000313" key="6">
    <source>
        <dbReference type="EMBL" id="OXA63477.1"/>
    </source>
</evidence>
<sequence>MDGVHLHEAIYQPETLILTILLHSFSVHVPRIQCHSHCIVNSVLEKNFLSLNTFKMHTAHCFKICVFVFTFLITPRHVENAKILFLIPMSTRSEKHFFEPLILKLASNGHNMTVVTNSPDVLHHENVKEIVPISVEEIYGNVGDIGNVQDLGWDLIFLDMKAYMGPVDKIYTHPDFQPVLNEKYDLIMTNMFFGQAFFGLIYKNQAPFILLHTMALSNYFLKDWGVYFPSSHIPVPLLDFTDRMGFSQRLANFVVDWAVYFHVEMTHIPLYEKAYRKHLGQDIPSVKEIQKNASLMMINTHYLTTYHRPLMPDVIEIGCLHCKNPKPLPQDLEQLLGTAAAPHGFIFISFGTVLKGSTLPESIRNKFLHVFSRLKQKVLWKWESEDMANLPSNVILRKWLPQQDILGHSNLRLFISHGGLLSTQQTIYHGVPVIMFPLFFDQMANARGAEQQGVGLNMNIWNFTETELEHGINKILHETKFKTKAQLLSKVSKDQMNSPLERAVYWTEHVLKYNGAPHLRSAARELNFIQFHSIDVIGFLAGFLIIAALIVVSAVKVVIKYFTVAKDHKDHAKQKKH</sequence>
<dbReference type="PANTHER" id="PTHR48043">
    <property type="entry name" value="EG:EG0003.4 PROTEIN-RELATED"/>
    <property type="match status" value="1"/>
</dbReference>
<dbReference type="EMBL" id="LNIX01000001">
    <property type="protein sequence ID" value="OXA63477.1"/>
    <property type="molecule type" value="Genomic_DNA"/>
</dbReference>
<dbReference type="PANTHER" id="PTHR48043:SF159">
    <property type="entry name" value="EG:EG0003.4 PROTEIN-RELATED"/>
    <property type="match status" value="1"/>
</dbReference>
<name>A0A226F208_FOLCA</name>
<dbReference type="InterPro" id="IPR002213">
    <property type="entry name" value="UDP_glucos_trans"/>
</dbReference>
<dbReference type="FunFam" id="3.40.50.2000:FF:000021">
    <property type="entry name" value="UDP-glucuronosyltransferase"/>
    <property type="match status" value="1"/>
</dbReference>
<dbReference type="InterPro" id="IPR050271">
    <property type="entry name" value="UDP-glycosyltransferase"/>
</dbReference>
<dbReference type="OrthoDB" id="5835829at2759"/>
<dbReference type="Gene3D" id="3.40.50.2000">
    <property type="entry name" value="Glycogen Phosphorylase B"/>
    <property type="match status" value="1"/>
</dbReference>
<dbReference type="STRING" id="158441.A0A226F208"/>
<keyword evidence="7" id="KW-1185">Reference proteome</keyword>
<keyword evidence="5" id="KW-0812">Transmembrane</keyword>
<dbReference type="GO" id="GO:0008194">
    <property type="term" value="F:UDP-glycosyltransferase activity"/>
    <property type="evidence" value="ECO:0007669"/>
    <property type="project" value="InterPro"/>
</dbReference>
<gene>
    <name evidence="6" type="ORF">Fcan01_03535</name>
</gene>
<keyword evidence="2 4" id="KW-0328">Glycosyltransferase</keyword>
<evidence type="ECO:0000313" key="7">
    <source>
        <dbReference type="Proteomes" id="UP000198287"/>
    </source>
</evidence>
<keyword evidence="5" id="KW-0472">Membrane</keyword>
<accession>A0A226F208</accession>
<keyword evidence="5" id="KW-1133">Transmembrane helix</keyword>
<comment type="similarity">
    <text evidence="1 4">Belongs to the UDP-glycosyltransferase family.</text>
</comment>
<proteinExistence type="inferred from homology"/>
<evidence type="ECO:0000256" key="1">
    <source>
        <dbReference type="ARBA" id="ARBA00009995"/>
    </source>
</evidence>
<dbReference type="Pfam" id="PF00201">
    <property type="entry name" value="UDPGT"/>
    <property type="match status" value="1"/>
</dbReference>
<dbReference type="OMA" id="LMMINTH"/>
<comment type="caution">
    <text evidence="6">The sequence shown here is derived from an EMBL/GenBank/DDBJ whole genome shotgun (WGS) entry which is preliminary data.</text>
</comment>
<dbReference type="PROSITE" id="PS00375">
    <property type="entry name" value="UDPGT"/>
    <property type="match status" value="1"/>
</dbReference>
<organism evidence="6 7">
    <name type="scientific">Folsomia candida</name>
    <name type="common">Springtail</name>
    <dbReference type="NCBI Taxonomy" id="158441"/>
    <lineage>
        <taxon>Eukaryota</taxon>
        <taxon>Metazoa</taxon>
        <taxon>Ecdysozoa</taxon>
        <taxon>Arthropoda</taxon>
        <taxon>Hexapoda</taxon>
        <taxon>Collembola</taxon>
        <taxon>Entomobryomorpha</taxon>
        <taxon>Isotomoidea</taxon>
        <taxon>Isotomidae</taxon>
        <taxon>Proisotominae</taxon>
        <taxon>Folsomia</taxon>
    </lineage>
</organism>
<feature type="transmembrane region" description="Helical" evidence="5">
    <location>
        <begin position="536"/>
        <end position="559"/>
    </location>
</feature>
<reference evidence="6 7" key="1">
    <citation type="submission" date="2015-12" db="EMBL/GenBank/DDBJ databases">
        <title>The genome of Folsomia candida.</title>
        <authorList>
            <person name="Faddeeva A."/>
            <person name="Derks M.F."/>
            <person name="Anvar Y."/>
            <person name="Smit S."/>
            <person name="Van Straalen N."/>
            <person name="Roelofs D."/>
        </authorList>
    </citation>
    <scope>NUCLEOTIDE SEQUENCE [LARGE SCALE GENOMIC DNA]</scope>
    <source>
        <strain evidence="6 7">VU population</strain>
        <tissue evidence="6">Whole body</tissue>
    </source>
</reference>
<evidence type="ECO:0000256" key="3">
    <source>
        <dbReference type="ARBA" id="ARBA00022679"/>
    </source>
</evidence>
<dbReference type="SUPFAM" id="SSF53756">
    <property type="entry name" value="UDP-Glycosyltransferase/glycogen phosphorylase"/>
    <property type="match status" value="1"/>
</dbReference>
<dbReference type="AlphaFoldDB" id="A0A226F208"/>